<evidence type="ECO:0000256" key="2">
    <source>
        <dbReference type="ARBA" id="ARBA00022578"/>
    </source>
</evidence>
<reference evidence="6 7" key="1">
    <citation type="journal article" date="2020" name="ISME J.">
        <title>Comparative genomics reveals insights into cyanobacterial evolution and habitat adaptation.</title>
        <authorList>
            <person name="Chen M.Y."/>
            <person name="Teng W.K."/>
            <person name="Zhao L."/>
            <person name="Hu C.X."/>
            <person name="Zhou Y.K."/>
            <person name="Han B.P."/>
            <person name="Song L.R."/>
            <person name="Shu W.S."/>
        </authorList>
    </citation>
    <scope>NUCLEOTIDE SEQUENCE [LARGE SCALE GENOMIC DNA]</scope>
    <source>
        <strain evidence="6 7">FACHB-248</strain>
    </source>
</reference>
<comment type="similarity">
    <text evidence="1">In the C-terminal section; belongs to the transposase 35 family.</text>
</comment>
<dbReference type="NCBIfam" id="NF040570">
    <property type="entry name" value="guided_TnpB"/>
    <property type="match status" value="1"/>
</dbReference>
<proteinExistence type="inferred from homology"/>
<evidence type="ECO:0000256" key="1">
    <source>
        <dbReference type="ARBA" id="ARBA00008761"/>
    </source>
</evidence>
<evidence type="ECO:0000313" key="7">
    <source>
        <dbReference type="Proteomes" id="UP000660380"/>
    </source>
</evidence>
<comment type="caution">
    <text evidence="6">The sequence shown here is derived from an EMBL/GenBank/DDBJ whole genome shotgun (WGS) entry which is preliminary data.</text>
</comment>
<keyword evidence="7" id="KW-1185">Reference proteome</keyword>
<keyword evidence="3" id="KW-0238">DNA-binding</keyword>
<evidence type="ECO:0000256" key="3">
    <source>
        <dbReference type="ARBA" id="ARBA00023125"/>
    </source>
</evidence>
<feature type="domain" description="Probable transposase IS891/IS1136/IS1341" evidence="5">
    <location>
        <begin position="188"/>
        <end position="297"/>
    </location>
</feature>
<dbReference type="InterPro" id="IPR001959">
    <property type="entry name" value="Transposase"/>
</dbReference>
<sequence>MAKAKKEKLLMGIQQNLIHCDADTKAILVFLCEQSNSLYNCGVYWARQIFFKTGRIISKFDAVYEIGKNIHAQAMPSVPAQQTLLSVSEAFKSFKGLRDLFFKGELNQKPKTPSYQASGGMFKVSYPNTGAGRPTLVDGLIRFHLGLQINRWFKIKEFFLPLPINLDFTKVYEFTILPKNGEFYLECSYEVQPIAVKLDVNQALSIDLGTSANLMACIDTLGNSFLVDSRQAKSMNQLFNKRVAKHKEGKPQTYWNNFLSTLTRKRNHQMRDLVNKAARIAINHCLTHGIGTIVVGWNEGIKNGCTMGRKSNQQFVQMPLAKLKERIRQLCEIYGIRYLETEEANTSCASYLDGDSLPEHGQKPDGWKASGSRIKRGLYRSKNGNLINADLNGAANILSKVARNLGIDLSRLGRRCLSTVGKIKIWATNSNLDRNNPRIGHAGELVKCI</sequence>
<gene>
    <name evidence="6" type="primary">tnpB</name>
    <name evidence="6" type="ORF">H6G81_19295</name>
</gene>
<evidence type="ECO:0000259" key="5">
    <source>
        <dbReference type="Pfam" id="PF01385"/>
    </source>
</evidence>
<dbReference type="EMBL" id="JACJTA010000044">
    <property type="protein sequence ID" value="MBD2606618.1"/>
    <property type="molecule type" value="Genomic_DNA"/>
</dbReference>
<evidence type="ECO:0000256" key="4">
    <source>
        <dbReference type="ARBA" id="ARBA00023172"/>
    </source>
</evidence>
<dbReference type="InterPro" id="IPR010095">
    <property type="entry name" value="Cas12f1-like_TNB"/>
</dbReference>
<organism evidence="6 7">
    <name type="scientific">Scytonema hofmannii FACHB-248</name>
    <dbReference type="NCBI Taxonomy" id="1842502"/>
    <lineage>
        <taxon>Bacteria</taxon>
        <taxon>Bacillati</taxon>
        <taxon>Cyanobacteriota</taxon>
        <taxon>Cyanophyceae</taxon>
        <taxon>Nostocales</taxon>
        <taxon>Scytonemataceae</taxon>
        <taxon>Scytonema</taxon>
    </lineage>
</organism>
<accession>A0ABR8GTE3</accession>
<keyword evidence="2" id="KW-0815">Transposition</keyword>
<dbReference type="NCBIfam" id="TIGR01766">
    <property type="entry name" value="IS200/IS605 family accessory protein TnpB-like domain"/>
    <property type="match status" value="1"/>
</dbReference>
<protein>
    <submittedName>
        <fullName evidence="6">IS200/IS605 family element transposase accessory protein TnpB</fullName>
    </submittedName>
</protein>
<dbReference type="Proteomes" id="UP000660380">
    <property type="component" value="Unassembled WGS sequence"/>
</dbReference>
<dbReference type="Pfam" id="PF01385">
    <property type="entry name" value="OrfB_IS605"/>
    <property type="match status" value="1"/>
</dbReference>
<name>A0ABR8GTE3_9CYAN</name>
<evidence type="ECO:0000313" key="6">
    <source>
        <dbReference type="EMBL" id="MBD2606618.1"/>
    </source>
</evidence>
<keyword evidence="4" id="KW-0233">DNA recombination</keyword>